<keyword evidence="4 9" id="KW-1133">Transmembrane helix</keyword>
<reference evidence="11 12" key="1">
    <citation type="submission" date="2024-08" db="EMBL/GenBank/DDBJ databases">
        <title>Halobellus sp. MBLA0158 whole genome sequence.</title>
        <authorList>
            <person name="Hwang C.Y."/>
            <person name="Cho E.-S."/>
            <person name="Seo M.-J."/>
        </authorList>
    </citation>
    <scope>NUCLEOTIDE SEQUENCE [LARGE SCALE GENOMIC DNA]</scope>
    <source>
        <strain evidence="11 12">MBLA0158</strain>
    </source>
</reference>
<feature type="transmembrane region" description="Helical" evidence="9">
    <location>
        <begin position="80"/>
        <end position="97"/>
    </location>
</feature>
<feature type="transmembrane region" description="Helical" evidence="9">
    <location>
        <begin position="193"/>
        <end position="218"/>
    </location>
</feature>
<dbReference type="InterPro" id="IPR003148">
    <property type="entry name" value="RCK_N"/>
</dbReference>
<feature type="transmembrane region" description="Helical" evidence="9">
    <location>
        <begin position="54"/>
        <end position="73"/>
    </location>
</feature>
<organism evidence="11 12">
    <name type="scientific">Halobellus rubicundus</name>
    <dbReference type="NCBI Taxonomy" id="2996466"/>
    <lineage>
        <taxon>Archaea</taxon>
        <taxon>Methanobacteriati</taxon>
        <taxon>Methanobacteriota</taxon>
        <taxon>Stenosarchaea group</taxon>
        <taxon>Halobacteria</taxon>
        <taxon>Halobacteriales</taxon>
        <taxon>Haloferacaceae</taxon>
        <taxon>Halobellus</taxon>
    </lineage>
</organism>
<feature type="compositionally biased region" description="Acidic residues" evidence="8">
    <location>
        <begin position="401"/>
        <end position="413"/>
    </location>
</feature>
<evidence type="ECO:0000256" key="6">
    <source>
        <dbReference type="ARBA" id="ARBA00023136"/>
    </source>
</evidence>
<feature type="domain" description="RCK N-terminal" evidence="10">
    <location>
        <begin position="238"/>
        <end position="354"/>
    </location>
</feature>
<feature type="transmembrane region" description="Helical" evidence="9">
    <location>
        <begin position="12"/>
        <end position="34"/>
    </location>
</feature>
<feature type="transmembrane region" description="Helical" evidence="9">
    <location>
        <begin position="103"/>
        <end position="123"/>
    </location>
</feature>
<protein>
    <submittedName>
        <fullName evidence="11">NAD-binding protein</fullName>
    </submittedName>
</protein>
<comment type="caution">
    <text evidence="11">The sequence shown here is derived from an EMBL/GenBank/DDBJ whole genome shotgun (WGS) entry which is preliminary data.</text>
</comment>
<evidence type="ECO:0000256" key="5">
    <source>
        <dbReference type="ARBA" id="ARBA00023065"/>
    </source>
</evidence>
<dbReference type="Gene3D" id="1.10.287.70">
    <property type="match status" value="1"/>
</dbReference>
<dbReference type="RefSeq" id="WP_372389696.1">
    <property type="nucleotide sequence ID" value="NZ_JBGNYA010000001.1"/>
</dbReference>
<keyword evidence="2" id="KW-0813">Transport</keyword>
<dbReference type="AlphaFoldDB" id="A0ABD5MCQ9"/>
<keyword evidence="3 9" id="KW-0812">Transmembrane</keyword>
<dbReference type="Pfam" id="PF07885">
    <property type="entry name" value="Ion_trans_2"/>
    <property type="match status" value="1"/>
</dbReference>
<evidence type="ECO:0000256" key="1">
    <source>
        <dbReference type="ARBA" id="ARBA00004651"/>
    </source>
</evidence>
<evidence type="ECO:0000256" key="7">
    <source>
        <dbReference type="ARBA" id="ARBA00023303"/>
    </source>
</evidence>
<evidence type="ECO:0000256" key="2">
    <source>
        <dbReference type="ARBA" id="ARBA00022448"/>
    </source>
</evidence>
<feature type="region of interest" description="Disordered" evidence="8">
    <location>
        <begin position="391"/>
        <end position="454"/>
    </location>
</feature>
<evidence type="ECO:0000313" key="12">
    <source>
        <dbReference type="Proteomes" id="UP001570511"/>
    </source>
</evidence>
<evidence type="ECO:0000256" key="3">
    <source>
        <dbReference type="ARBA" id="ARBA00022692"/>
    </source>
</evidence>
<dbReference type="GO" id="GO:0005886">
    <property type="term" value="C:plasma membrane"/>
    <property type="evidence" value="ECO:0007669"/>
    <property type="project" value="UniProtKB-SubCell"/>
</dbReference>
<evidence type="ECO:0000256" key="8">
    <source>
        <dbReference type="SAM" id="MobiDB-lite"/>
    </source>
</evidence>
<feature type="compositionally biased region" description="Acidic residues" evidence="8">
    <location>
        <begin position="433"/>
        <end position="454"/>
    </location>
</feature>
<proteinExistence type="predicted"/>
<dbReference type="InterPro" id="IPR036291">
    <property type="entry name" value="NAD(P)-bd_dom_sf"/>
</dbReference>
<dbReference type="SUPFAM" id="SSF51735">
    <property type="entry name" value="NAD(P)-binding Rossmann-fold domains"/>
    <property type="match status" value="1"/>
</dbReference>
<evidence type="ECO:0000256" key="4">
    <source>
        <dbReference type="ARBA" id="ARBA00022989"/>
    </source>
</evidence>
<dbReference type="InterPro" id="IPR003280">
    <property type="entry name" value="2pore_dom_K_chnl"/>
</dbReference>
<keyword evidence="12" id="KW-1185">Reference proteome</keyword>
<accession>A0ABD5MCQ9</accession>
<dbReference type="PRINTS" id="PR01333">
    <property type="entry name" value="2POREKCHANEL"/>
</dbReference>
<evidence type="ECO:0000259" key="10">
    <source>
        <dbReference type="PROSITE" id="PS51201"/>
    </source>
</evidence>
<dbReference type="SUPFAM" id="SSF81324">
    <property type="entry name" value="Voltage-gated potassium channels"/>
    <property type="match status" value="1"/>
</dbReference>
<dbReference type="PANTHER" id="PTHR43833">
    <property type="entry name" value="POTASSIUM CHANNEL PROTEIN 2-RELATED-RELATED"/>
    <property type="match status" value="1"/>
</dbReference>
<evidence type="ECO:0000256" key="9">
    <source>
        <dbReference type="SAM" id="Phobius"/>
    </source>
</evidence>
<dbReference type="Proteomes" id="UP001570511">
    <property type="component" value="Unassembled WGS sequence"/>
</dbReference>
<dbReference type="Pfam" id="PF02254">
    <property type="entry name" value="TrkA_N"/>
    <property type="match status" value="1"/>
</dbReference>
<name>A0ABD5MCQ9_9EURY</name>
<keyword evidence="7" id="KW-0407">Ion channel</keyword>
<dbReference type="InterPro" id="IPR013099">
    <property type="entry name" value="K_chnl_dom"/>
</dbReference>
<dbReference type="EMBL" id="JBGNYA010000001">
    <property type="protein sequence ID" value="MFA1611424.1"/>
    <property type="molecule type" value="Genomic_DNA"/>
</dbReference>
<comment type="subcellular location">
    <subcellularLocation>
        <location evidence="1">Cell membrane</location>
        <topology evidence="1">Multi-pass membrane protein</topology>
    </subcellularLocation>
</comment>
<keyword evidence="5" id="KW-0406">Ion transport</keyword>
<gene>
    <name evidence="11" type="ORF">OS889_10475</name>
</gene>
<evidence type="ECO:0000313" key="11">
    <source>
        <dbReference type="EMBL" id="MFA1611424.1"/>
    </source>
</evidence>
<dbReference type="PROSITE" id="PS51201">
    <property type="entry name" value="RCK_N"/>
    <property type="match status" value="1"/>
</dbReference>
<keyword evidence="6 9" id="KW-0472">Membrane</keyword>
<dbReference type="Gene3D" id="3.40.50.720">
    <property type="entry name" value="NAD(P)-binding Rossmann-like Domain"/>
    <property type="match status" value="1"/>
</dbReference>
<dbReference type="PANTHER" id="PTHR43833:SF9">
    <property type="entry name" value="POTASSIUM CHANNEL PROTEIN YUGO-RELATED"/>
    <property type="match status" value="1"/>
</dbReference>
<dbReference type="InterPro" id="IPR050721">
    <property type="entry name" value="Trk_Ktr_HKT_K-transport"/>
</dbReference>
<feature type="compositionally biased region" description="Low complexity" evidence="8">
    <location>
        <begin position="391"/>
        <end position="400"/>
    </location>
</feature>
<sequence length="454" mass="47237">MAISRDWIGARASVVLTLVVGVVSVVTGIANIGVGGAADFLFFGVVVPGVVKQITAFTGTLTGFVLLVCAFGLRRRLRSAWWAALLLFPISGLQGLLQSSRLSIPLVALSAFALVIVGLNFRAFDREISLSTTQIASLAALAGAQGYGTAGAFALREHFNSVDTLLDAFYFSLVTGSTVGYGDITPTSAVGKLFALSVLLVTVSSFAVVLGVVFTPLIEAQFSKALGRMTEEQLDVLDNHVLVLGFGDLTEPILEELSAKADVLVVVPDEERARRLSDRGYTVLTDDPSDEEAQHRGKVGVAQAVVAATNNDAEDALAILTARQLNPEVTIVAAATQRENVNKLKRAGADTVISPATLGAHFLAESALGGHGAEELEERLLGAGEEDLESAAAAVSGASEAADESFSEADGESDTSASGESEDADGTGFSFDSDTDAEPDAGDAPEGRDENEDE</sequence>
<dbReference type="GO" id="GO:0034220">
    <property type="term" value="P:monoatomic ion transmembrane transport"/>
    <property type="evidence" value="ECO:0007669"/>
    <property type="project" value="UniProtKB-KW"/>
</dbReference>